<dbReference type="InterPro" id="IPR029017">
    <property type="entry name" value="Enolase-like_N"/>
</dbReference>
<evidence type="ECO:0000313" key="6">
    <source>
        <dbReference type="Proteomes" id="UP000003947"/>
    </source>
</evidence>
<dbReference type="SFLD" id="SFLDF00557">
    <property type="entry name" value="3_6-anhydro-alpha-L-galactonat"/>
    <property type="match status" value="1"/>
</dbReference>
<dbReference type="RefSeq" id="WP_009494155.1">
    <property type="nucleotide sequence ID" value="NZ_CP141048.1"/>
</dbReference>
<proteinExistence type="predicted"/>
<keyword evidence="3" id="KW-0460">Magnesium</keyword>
<dbReference type="OrthoDB" id="9775441at2"/>
<accession>I4YNY9</accession>
<evidence type="ECO:0000256" key="1">
    <source>
        <dbReference type="ARBA" id="ARBA00001946"/>
    </source>
</evidence>
<evidence type="ECO:0000256" key="3">
    <source>
        <dbReference type="ARBA" id="ARBA00022842"/>
    </source>
</evidence>
<dbReference type="CDD" id="cd03316">
    <property type="entry name" value="MR_like"/>
    <property type="match status" value="1"/>
</dbReference>
<dbReference type="GO" id="GO:0016853">
    <property type="term" value="F:isomerase activity"/>
    <property type="evidence" value="ECO:0007669"/>
    <property type="project" value="InterPro"/>
</dbReference>
<dbReference type="Gene3D" id="3.30.390.10">
    <property type="entry name" value="Enolase-like, N-terminal domain"/>
    <property type="match status" value="1"/>
</dbReference>
<dbReference type="InterPro" id="IPR034382">
    <property type="entry name" value="AHGA_cycloisomerase"/>
</dbReference>
<dbReference type="SFLD" id="SFLDG00179">
    <property type="entry name" value="mandelate_racemase"/>
    <property type="match status" value="1"/>
</dbReference>
<comment type="cofactor">
    <cofactor evidence="1">
        <name>Mg(2+)</name>
        <dbReference type="ChEBI" id="CHEBI:18420"/>
    </cofactor>
</comment>
<dbReference type="STRING" id="864069.MicloDRAFT_00064080"/>
<dbReference type="AlphaFoldDB" id="I4YNY9"/>
<dbReference type="PANTHER" id="PTHR13794:SF58">
    <property type="entry name" value="MITOCHONDRIAL ENOLASE SUPERFAMILY MEMBER 1"/>
    <property type="match status" value="1"/>
</dbReference>
<dbReference type="SMART" id="SM00922">
    <property type="entry name" value="MR_MLE"/>
    <property type="match status" value="1"/>
</dbReference>
<dbReference type="PATRIC" id="fig|864069.3.peg.6862"/>
<dbReference type="SUPFAM" id="SSF51604">
    <property type="entry name" value="Enolase C-terminal domain-like"/>
    <property type="match status" value="1"/>
</dbReference>
<dbReference type="GO" id="GO:0019388">
    <property type="term" value="P:galactose catabolic process"/>
    <property type="evidence" value="ECO:0007669"/>
    <property type="project" value="InterPro"/>
</dbReference>
<dbReference type="InterPro" id="IPR013342">
    <property type="entry name" value="Mandelate_racemase_C"/>
</dbReference>
<evidence type="ECO:0000259" key="4">
    <source>
        <dbReference type="SMART" id="SM00922"/>
    </source>
</evidence>
<dbReference type="eggNOG" id="COG4948">
    <property type="taxonomic scope" value="Bacteria"/>
</dbReference>
<dbReference type="GO" id="GO:0016836">
    <property type="term" value="F:hydro-lyase activity"/>
    <property type="evidence" value="ECO:0007669"/>
    <property type="project" value="TreeGrafter"/>
</dbReference>
<dbReference type="Pfam" id="PF13378">
    <property type="entry name" value="MR_MLE_C"/>
    <property type="match status" value="1"/>
</dbReference>
<protein>
    <submittedName>
        <fullName evidence="5">Enolase superfamily enzyme related to L-alanine-DL-glutamate epimerase</fullName>
    </submittedName>
</protein>
<dbReference type="GO" id="GO:0009063">
    <property type="term" value="P:amino acid catabolic process"/>
    <property type="evidence" value="ECO:0007669"/>
    <property type="project" value="InterPro"/>
</dbReference>
<dbReference type="Pfam" id="PF02746">
    <property type="entry name" value="MR_MLE_N"/>
    <property type="match status" value="1"/>
</dbReference>
<sequence>MPRITSIEPGFYRIPLPSVLTDSMHGEMRDFELNTVRIRDADGAEGVGYTFTVGRNGAAIDTILARELPEIMDGAEADEIERLWHKAWWALHYGGRGGPTVLALSAFDMALWDLKAKRANLPLWKTLGGYDPRVPCYAGGIDLYLPLDRLLRQTDDNLGKGFRAIKMKVGRANLFEDVERVRAMREHLGVGFPLMADANMKWSVDGAIRAARALQPFDLTWLEEPTIPDDPAGHARIVREGGLPIAAGENLRTLWEFKLYVAGGGVTYPEPDVTNCGGVTPFMKIAHLAEAFNLPVTSHGAHDVTVHLLAACPNRSYLEAHGFGLERYIEEPLRIEEGFALAPDRPGHGIAFDWKGLEAIKA</sequence>
<feature type="domain" description="Mandelate racemase/muconate lactonizing enzyme C-terminal" evidence="4">
    <location>
        <begin position="147"/>
        <end position="244"/>
    </location>
</feature>
<dbReference type="Proteomes" id="UP000003947">
    <property type="component" value="Unassembled WGS sequence"/>
</dbReference>
<dbReference type="PROSITE" id="PS00909">
    <property type="entry name" value="MR_MLE_2"/>
    <property type="match status" value="1"/>
</dbReference>
<reference evidence="5 6" key="1">
    <citation type="submission" date="2012-02" db="EMBL/GenBank/DDBJ databases">
        <title>Improved High-Quality Draft sequence of Microvirga sp. WSM3557.</title>
        <authorList>
            <consortium name="US DOE Joint Genome Institute"/>
            <person name="Lucas S."/>
            <person name="Han J."/>
            <person name="Lapidus A."/>
            <person name="Cheng J.-F."/>
            <person name="Goodwin L."/>
            <person name="Pitluck S."/>
            <person name="Peters L."/>
            <person name="Zhang X."/>
            <person name="Detter J.C."/>
            <person name="Han C."/>
            <person name="Tapia R."/>
            <person name="Land M."/>
            <person name="Hauser L."/>
            <person name="Kyrpides N."/>
            <person name="Ivanova N."/>
            <person name="Pagani I."/>
            <person name="Brau L."/>
            <person name="Yates R."/>
            <person name="O'Hara G."/>
            <person name="Rui T."/>
            <person name="Howieson J."/>
            <person name="Reeve W."/>
            <person name="Woyke T."/>
        </authorList>
    </citation>
    <scope>NUCLEOTIDE SEQUENCE [LARGE SCALE GENOMIC DNA]</scope>
    <source>
        <strain evidence="5 6">WSM3557</strain>
    </source>
</reference>
<dbReference type="SFLD" id="SFLDS00001">
    <property type="entry name" value="Enolase"/>
    <property type="match status" value="1"/>
</dbReference>
<dbReference type="InterPro" id="IPR029065">
    <property type="entry name" value="Enolase_C-like"/>
</dbReference>
<keyword evidence="2" id="KW-0479">Metal-binding</keyword>
<dbReference type="InterPro" id="IPR013341">
    <property type="entry name" value="Mandelate_racemase_N_dom"/>
</dbReference>
<name>I4YNY9_9HYPH</name>
<dbReference type="EMBL" id="JH660647">
    <property type="protein sequence ID" value="EIM25681.1"/>
    <property type="molecule type" value="Genomic_DNA"/>
</dbReference>
<evidence type="ECO:0000256" key="2">
    <source>
        <dbReference type="ARBA" id="ARBA00022723"/>
    </source>
</evidence>
<dbReference type="HOGENOM" id="CLU_030273_3_1_5"/>
<dbReference type="GO" id="GO:0000287">
    <property type="term" value="F:magnesium ion binding"/>
    <property type="evidence" value="ECO:0007669"/>
    <property type="project" value="UniProtKB-ARBA"/>
</dbReference>
<evidence type="ECO:0000313" key="5">
    <source>
        <dbReference type="EMBL" id="EIM25681.1"/>
    </source>
</evidence>
<dbReference type="InterPro" id="IPR036849">
    <property type="entry name" value="Enolase-like_C_sf"/>
</dbReference>
<gene>
    <name evidence="5" type="ORF">MicloDRAFT_00064080</name>
</gene>
<dbReference type="PANTHER" id="PTHR13794">
    <property type="entry name" value="ENOLASE SUPERFAMILY, MANDELATE RACEMASE"/>
    <property type="match status" value="1"/>
</dbReference>
<dbReference type="InterPro" id="IPR018110">
    <property type="entry name" value="Mandel_Rmase/mucon_lact_enz_CS"/>
</dbReference>
<dbReference type="Gene3D" id="3.20.20.120">
    <property type="entry name" value="Enolase-like C-terminal domain"/>
    <property type="match status" value="1"/>
</dbReference>
<keyword evidence="6" id="KW-1185">Reference proteome</keyword>
<organism evidence="5 6">
    <name type="scientific">Microvirga lotononidis</name>
    <dbReference type="NCBI Taxonomy" id="864069"/>
    <lineage>
        <taxon>Bacteria</taxon>
        <taxon>Pseudomonadati</taxon>
        <taxon>Pseudomonadota</taxon>
        <taxon>Alphaproteobacteria</taxon>
        <taxon>Hyphomicrobiales</taxon>
        <taxon>Methylobacteriaceae</taxon>
        <taxon>Microvirga</taxon>
    </lineage>
</organism>
<dbReference type="SUPFAM" id="SSF54826">
    <property type="entry name" value="Enolase N-terminal domain-like"/>
    <property type="match status" value="1"/>
</dbReference>
<dbReference type="InterPro" id="IPR046945">
    <property type="entry name" value="RHMD-like"/>
</dbReference>